<feature type="transmembrane region" description="Helical" evidence="9">
    <location>
        <begin position="134"/>
        <end position="153"/>
    </location>
</feature>
<evidence type="ECO:0000256" key="5">
    <source>
        <dbReference type="ARBA" id="ARBA00022989"/>
    </source>
</evidence>
<dbReference type="Gene3D" id="1.10.287.70">
    <property type="match status" value="1"/>
</dbReference>
<evidence type="ECO:0000256" key="9">
    <source>
        <dbReference type="SAM" id="Phobius"/>
    </source>
</evidence>
<keyword evidence="6 9" id="KW-0472">Membrane</keyword>
<dbReference type="Pfam" id="PF00060">
    <property type="entry name" value="Lig_chan"/>
    <property type="match status" value="1"/>
</dbReference>
<keyword evidence="4 9" id="KW-0812">Transmembrane</keyword>
<evidence type="ECO:0000256" key="3">
    <source>
        <dbReference type="ARBA" id="ARBA00022475"/>
    </source>
</evidence>
<keyword evidence="8" id="KW-0325">Glycoprotein</keyword>
<reference evidence="11 12" key="1">
    <citation type="journal article" date="2011" name="Science">
        <title>The ecoresponsive genome of Daphnia pulex.</title>
        <authorList>
            <person name="Colbourne J.K."/>
            <person name="Pfrender M.E."/>
            <person name="Gilbert D."/>
            <person name="Thomas W.K."/>
            <person name="Tucker A."/>
            <person name="Oakley T.H."/>
            <person name="Tokishita S."/>
            <person name="Aerts A."/>
            <person name="Arnold G.J."/>
            <person name="Basu M.K."/>
            <person name="Bauer D.J."/>
            <person name="Caceres C.E."/>
            <person name="Carmel L."/>
            <person name="Casola C."/>
            <person name="Choi J.H."/>
            <person name="Detter J.C."/>
            <person name="Dong Q."/>
            <person name="Dusheyko S."/>
            <person name="Eads B.D."/>
            <person name="Frohlich T."/>
            <person name="Geiler-Samerotte K.A."/>
            <person name="Gerlach D."/>
            <person name="Hatcher P."/>
            <person name="Jogdeo S."/>
            <person name="Krijgsveld J."/>
            <person name="Kriventseva E.V."/>
            <person name="Kultz D."/>
            <person name="Laforsch C."/>
            <person name="Lindquist E."/>
            <person name="Lopez J."/>
            <person name="Manak J.R."/>
            <person name="Muller J."/>
            <person name="Pangilinan J."/>
            <person name="Patwardhan R.P."/>
            <person name="Pitluck S."/>
            <person name="Pritham E.J."/>
            <person name="Rechtsteiner A."/>
            <person name="Rho M."/>
            <person name="Rogozin I.B."/>
            <person name="Sakarya O."/>
            <person name="Salamov A."/>
            <person name="Schaack S."/>
            <person name="Shapiro H."/>
            <person name="Shiga Y."/>
            <person name="Skalitzky C."/>
            <person name="Smith Z."/>
            <person name="Souvorov A."/>
            <person name="Sung W."/>
            <person name="Tang Z."/>
            <person name="Tsuchiya D."/>
            <person name="Tu H."/>
            <person name="Vos H."/>
            <person name="Wang M."/>
            <person name="Wolf Y.I."/>
            <person name="Yamagata H."/>
            <person name="Yamada T."/>
            <person name="Ye Y."/>
            <person name="Shaw J.R."/>
            <person name="Andrews J."/>
            <person name="Crease T.J."/>
            <person name="Tang H."/>
            <person name="Lucas S.M."/>
            <person name="Robertson H.M."/>
            <person name="Bork P."/>
            <person name="Koonin E.V."/>
            <person name="Zdobnov E.M."/>
            <person name="Grigoriev I.V."/>
            <person name="Lynch M."/>
            <person name="Boore J.L."/>
        </authorList>
    </citation>
    <scope>NUCLEOTIDE SEQUENCE [LARGE SCALE GENOMIC DNA]</scope>
</reference>
<keyword evidence="7" id="KW-0675">Receptor</keyword>
<organism evidence="11 12">
    <name type="scientific">Daphnia pulex</name>
    <name type="common">Water flea</name>
    <dbReference type="NCBI Taxonomy" id="6669"/>
    <lineage>
        <taxon>Eukaryota</taxon>
        <taxon>Metazoa</taxon>
        <taxon>Ecdysozoa</taxon>
        <taxon>Arthropoda</taxon>
        <taxon>Crustacea</taxon>
        <taxon>Branchiopoda</taxon>
        <taxon>Diplostraca</taxon>
        <taxon>Cladocera</taxon>
        <taxon>Anomopoda</taxon>
        <taxon>Daphniidae</taxon>
        <taxon>Daphnia</taxon>
    </lineage>
</organism>
<dbReference type="SUPFAM" id="SSF53850">
    <property type="entry name" value="Periplasmic binding protein-like II"/>
    <property type="match status" value="1"/>
</dbReference>
<evidence type="ECO:0000256" key="7">
    <source>
        <dbReference type="ARBA" id="ARBA00023170"/>
    </source>
</evidence>
<dbReference type="FunFam" id="1.10.287.70:FF:000281">
    <property type="entry name" value="Uncharacterized protein"/>
    <property type="match status" value="1"/>
</dbReference>
<dbReference type="HOGENOM" id="CLU_007257_4_2_1"/>
<dbReference type="PANTHER" id="PTHR42643">
    <property type="entry name" value="IONOTROPIC RECEPTOR 20A-RELATED"/>
    <property type="match status" value="1"/>
</dbReference>
<evidence type="ECO:0000256" key="6">
    <source>
        <dbReference type="ARBA" id="ARBA00023136"/>
    </source>
</evidence>
<dbReference type="KEGG" id="dpx:DAPPUDRAFT_328925"/>
<dbReference type="GO" id="GO:0050906">
    <property type="term" value="P:detection of stimulus involved in sensory perception"/>
    <property type="evidence" value="ECO:0007669"/>
    <property type="project" value="UniProtKB-ARBA"/>
</dbReference>
<comment type="subcellular location">
    <subcellularLocation>
        <location evidence="1">Cell membrane</location>
        <topology evidence="1">Multi-pass membrane protein</topology>
    </subcellularLocation>
</comment>
<sequence>MFYDICNILNISTGQKLDGIFDLKRNSTGHVVQLAGPLPLALDWLSHRYNFTYSYVPILEPRINVDDLPNKRGGIGYLREGEADLFISAIVGSPFRFKYADYSAPWMASPFSILIPIPNSSANVGALIEPMSTQVWICIALSVPAVIASLIGLSKCINALNKRIGSKPIENNSGGSRGSIQIIDYVVCVILSQGACCEKRQLAFRIAAAAWCLACFVLVQAYSSTLIAFIMSPNNKPIINSVYDIPKVPGLKITVTRDFGADIKLLQTDFGIYKKLGDSLREDPSLRCNKTEFCLDKVRSGNYVYIHGKPIVQKIIDMDRERTGSCHFTVASETFMAGYVYWLLSKKSPYTETTNRGILRMQETGLLGKWMETFNPEGTKCLLKKKAEKNGISRISLQNLTSAFILLIFGISGSILIFLVEFVNRLFGRDSSCKISQRGCQLFFRG</sequence>
<dbReference type="eggNOG" id="KOG1052">
    <property type="taxonomic scope" value="Eukaryota"/>
</dbReference>
<dbReference type="InParanoid" id="E9HF52"/>
<dbReference type="InterPro" id="IPR052192">
    <property type="entry name" value="Insect_Ionotropic_Sensory_Rcpt"/>
</dbReference>
<gene>
    <name evidence="11" type="ORF">DAPPUDRAFT_328925</name>
</gene>
<keyword evidence="5 9" id="KW-1133">Transmembrane helix</keyword>
<evidence type="ECO:0000256" key="4">
    <source>
        <dbReference type="ARBA" id="ARBA00022692"/>
    </source>
</evidence>
<evidence type="ECO:0000256" key="1">
    <source>
        <dbReference type="ARBA" id="ARBA00004651"/>
    </source>
</evidence>
<evidence type="ECO:0000259" key="10">
    <source>
        <dbReference type="Pfam" id="PF00060"/>
    </source>
</evidence>
<dbReference type="GO" id="GO:0015276">
    <property type="term" value="F:ligand-gated monoatomic ion channel activity"/>
    <property type="evidence" value="ECO:0007669"/>
    <property type="project" value="InterPro"/>
</dbReference>
<dbReference type="InterPro" id="IPR001320">
    <property type="entry name" value="Iontro_rcpt_C"/>
</dbReference>
<dbReference type="EMBL" id="GL732633">
    <property type="protein sequence ID" value="EFX69651.1"/>
    <property type="molecule type" value="Genomic_DNA"/>
</dbReference>
<evidence type="ECO:0000256" key="8">
    <source>
        <dbReference type="ARBA" id="ARBA00023180"/>
    </source>
</evidence>
<dbReference type="PANTHER" id="PTHR42643:SF24">
    <property type="entry name" value="IONOTROPIC RECEPTOR 60A"/>
    <property type="match status" value="1"/>
</dbReference>
<dbReference type="GO" id="GO:0005886">
    <property type="term" value="C:plasma membrane"/>
    <property type="evidence" value="ECO:0007669"/>
    <property type="project" value="UniProtKB-SubCell"/>
</dbReference>
<feature type="domain" description="Ionotropic glutamate receptor C-terminal" evidence="10">
    <location>
        <begin position="132"/>
        <end position="411"/>
    </location>
</feature>
<evidence type="ECO:0000256" key="2">
    <source>
        <dbReference type="ARBA" id="ARBA00008685"/>
    </source>
</evidence>
<feature type="transmembrane region" description="Helical" evidence="9">
    <location>
        <begin position="403"/>
        <end position="424"/>
    </location>
</feature>
<name>E9HF52_DAPPU</name>
<dbReference type="PhylomeDB" id="E9HF52"/>
<evidence type="ECO:0000313" key="11">
    <source>
        <dbReference type="EMBL" id="EFX69651.1"/>
    </source>
</evidence>
<evidence type="ECO:0000313" key="12">
    <source>
        <dbReference type="Proteomes" id="UP000000305"/>
    </source>
</evidence>
<keyword evidence="3" id="KW-1003">Cell membrane</keyword>
<keyword evidence="12" id="KW-1185">Reference proteome</keyword>
<dbReference type="AlphaFoldDB" id="E9HF52"/>
<proteinExistence type="inferred from homology"/>
<dbReference type="Proteomes" id="UP000000305">
    <property type="component" value="Unassembled WGS sequence"/>
</dbReference>
<protein>
    <recommendedName>
        <fullName evidence="10">Ionotropic glutamate receptor C-terminal domain-containing protein</fullName>
    </recommendedName>
</protein>
<comment type="similarity">
    <text evidence="2">Belongs to the glutamate-gated ion channel (TC 1.A.10.1) family.</text>
</comment>
<accession>E9HF52</accession>
<dbReference type="OrthoDB" id="6376023at2759"/>
<feature type="transmembrane region" description="Helical" evidence="9">
    <location>
        <begin position="208"/>
        <end position="231"/>
    </location>
</feature>